<dbReference type="RefSeq" id="WP_062383374.1">
    <property type="nucleotide sequence ID" value="NZ_CP014544.1"/>
</dbReference>
<keyword evidence="1" id="KW-0472">Membrane</keyword>
<accession>A0A127M3V2</accession>
<dbReference type="KEGG" id="zal:AZF00_06150"/>
<organism evidence="2 3">
    <name type="scientific">Zhongshania aliphaticivorans</name>
    <dbReference type="NCBI Taxonomy" id="1470434"/>
    <lineage>
        <taxon>Bacteria</taxon>
        <taxon>Pseudomonadati</taxon>
        <taxon>Pseudomonadota</taxon>
        <taxon>Gammaproteobacteria</taxon>
        <taxon>Cellvibrionales</taxon>
        <taxon>Spongiibacteraceae</taxon>
        <taxon>Zhongshania</taxon>
    </lineage>
</organism>
<evidence type="ECO:0000313" key="3">
    <source>
        <dbReference type="Proteomes" id="UP000074119"/>
    </source>
</evidence>
<evidence type="ECO:0000256" key="1">
    <source>
        <dbReference type="SAM" id="Phobius"/>
    </source>
</evidence>
<dbReference type="Pfam" id="PF06961">
    <property type="entry name" value="DUF1294"/>
    <property type="match status" value="1"/>
</dbReference>
<dbReference type="InterPro" id="IPR010718">
    <property type="entry name" value="DUF1294"/>
</dbReference>
<dbReference type="Proteomes" id="UP000074119">
    <property type="component" value="Chromosome"/>
</dbReference>
<sequence length="151" mass="17077">MKIYYYPIILLIAGLLYSYWFGYTPVLVSVAYFIASIASYALYAKDKKAARRGAWRVQENTLQLTALLGGWPGALIAQQRLRHKTQKVSFRLVFAVTFLLNIGLLAWLHTAKASETLRYYSDKAGDWAVAQFGVNLGTAIVQELTAFHRPR</sequence>
<keyword evidence="1" id="KW-1133">Transmembrane helix</keyword>
<gene>
    <name evidence="2" type="ORF">AZF00_06150</name>
</gene>
<proteinExistence type="predicted"/>
<reference evidence="2 3" key="1">
    <citation type="submission" date="2015-12" db="EMBL/GenBank/DDBJ databases">
        <authorList>
            <person name="Shamseldin A."/>
            <person name="Moawad H."/>
            <person name="Abd El-Rahim W.M."/>
            <person name="Sadowsky M.J."/>
        </authorList>
    </citation>
    <scope>NUCLEOTIDE SEQUENCE [LARGE SCALE GENOMIC DNA]</scope>
    <source>
        <strain evidence="2 3">SM2</strain>
    </source>
</reference>
<feature type="transmembrane region" description="Helical" evidence="1">
    <location>
        <begin position="88"/>
        <end position="108"/>
    </location>
</feature>
<dbReference type="EMBL" id="CP014544">
    <property type="protein sequence ID" value="AMO67910.1"/>
    <property type="molecule type" value="Genomic_DNA"/>
</dbReference>
<name>A0A127M3V2_9GAMM</name>
<dbReference type="AlphaFoldDB" id="A0A127M3V2"/>
<evidence type="ECO:0000313" key="2">
    <source>
        <dbReference type="EMBL" id="AMO67910.1"/>
    </source>
</evidence>
<feature type="transmembrane region" description="Helical" evidence="1">
    <location>
        <begin position="26"/>
        <end position="43"/>
    </location>
</feature>
<protein>
    <submittedName>
        <fullName evidence="2">Cold-shock protein</fullName>
    </submittedName>
</protein>
<keyword evidence="1" id="KW-0812">Transmembrane</keyword>
<dbReference type="STRING" id="1470434.AZF00_06150"/>